<dbReference type="SUPFAM" id="SSF46785">
    <property type="entry name" value="Winged helix' DNA-binding domain"/>
    <property type="match status" value="1"/>
</dbReference>
<dbReference type="SUPFAM" id="SSF75632">
    <property type="entry name" value="Cullin homology domain"/>
    <property type="match status" value="1"/>
</dbReference>
<evidence type="ECO:0000313" key="6">
    <source>
        <dbReference type="Proteomes" id="UP000242525"/>
    </source>
</evidence>
<dbReference type="PANTHER" id="PTHR11932">
    <property type="entry name" value="CULLIN"/>
    <property type="match status" value="1"/>
</dbReference>
<protein>
    <submittedName>
        <fullName evidence="5">Similar to Saccharomyces cerevisiae YGR003W CUL3 Ubiquitin-protein ligase</fullName>
    </submittedName>
</protein>
<comment type="caution">
    <text evidence="5">The sequence shown here is derived from an EMBL/GenBank/DDBJ whole genome shotgun (WGS) entry which is preliminary data.</text>
</comment>
<dbReference type="AlphaFoldDB" id="A0A0J9XCA7"/>
<sequence length="808" mass="91184">MDVPASGSLRKPRRSIKVVPPSGNRHNVFIKFQSPSALTSGSNDGGSSALTEERKKKLEKYLENAIKSISSGVRNLLRQQSQSQPHDGGNSSGGMLLRIYRDAESVFRLGRPESEKLWNSLVDNVIVPEVSQQVKDIKGGAIEIVRWFDVTKQTAGLLQKLLAYLDQGILRAARGYSSGGVYGNILAIVKKEFEQHDIYSQLQVAVLGLFEEVVVNSFDKYSLLERTELLQGVADILHNGDFNDQGTTITDTFKSDLTSSFKQFVSNEFIPSFDSRPISILLGECLEAKNRLREYDYFLDMSISVVFLENTLLASASRVKRELLTIIVNDDSKAALALGQLFIIENKFKPVSEGLTTCIRTEVPRLLALEGTVLANEAMRFLFLIRKFTEAQTTAARQSELDRLVQVEWAKAVGENDERVIDSFVKSIDGGLNRGQTAVTLFGDDGTHDFLLHYVERGLQTLVVNKDTLKIYYKEYLSNRLLGNKSDLDREIAVMEVLKTVIGQHNVDDLETMIKDFNISRDLSREFRESLTSKQRIQFNARVLTEGKWPASMRSPNLALKFPPEMEQCMNKYTRFYTDRHERRKITWAPVRDLVVIKGEFTSGVREMYMNIFQALIVLQFNNVCDENSDGWLTYSKIAEGTGMVNAEAKTYLNPALHSLVAGKVRLLQITRASASKPNGEPKKGKVESFHDDDKFRMVKDLSTTKQRIVFTGYRVGGSGNQLLQNQGVRKQVERNRSLELQSAIVRVMKMRKRMSHVNLVSEVAELTKERGTLERGEFKRALEVLMAPGNPYIVRDLEDTSVYIYSA</sequence>
<dbReference type="OrthoDB" id="27073at2759"/>
<organism evidence="5 6">
    <name type="scientific">Geotrichum candidum</name>
    <name type="common">Oospora lactis</name>
    <name type="synonym">Dipodascus geotrichum</name>
    <dbReference type="NCBI Taxonomy" id="1173061"/>
    <lineage>
        <taxon>Eukaryota</taxon>
        <taxon>Fungi</taxon>
        <taxon>Dikarya</taxon>
        <taxon>Ascomycota</taxon>
        <taxon>Saccharomycotina</taxon>
        <taxon>Dipodascomycetes</taxon>
        <taxon>Dipodascales</taxon>
        <taxon>Dipodascaceae</taxon>
        <taxon>Geotrichum</taxon>
    </lineage>
</organism>
<proteinExistence type="inferred from homology"/>
<feature type="domain" description="Cullin family profile" evidence="4">
    <location>
        <begin position="463"/>
        <end position="657"/>
    </location>
</feature>
<evidence type="ECO:0000256" key="2">
    <source>
        <dbReference type="RuleBase" id="RU003829"/>
    </source>
</evidence>
<gene>
    <name evidence="5" type="ORF">BN980_GECA09s00296g</name>
</gene>
<feature type="compositionally biased region" description="Polar residues" evidence="3">
    <location>
        <begin position="33"/>
        <end position="49"/>
    </location>
</feature>
<dbReference type="InterPro" id="IPR001373">
    <property type="entry name" value="Cullin_N"/>
</dbReference>
<dbReference type="InterPro" id="IPR045093">
    <property type="entry name" value="Cullin"/>
</dbReference>
<dbReference type="EMBL" id="CCBN010000009">
    <property type="protein sequence ID" value="CDO54851.1"/>
    <property type="molecule type" value="Genomic_DNA"/>
</dbReference>
<dbReference type="Pfam" id="PF10557">
    <property type="entry name" value="Cullin_Nedd8"/>
    <property type="match status" value="1"/>
</dbReference>
<dbReference type="InterPro" id="IPR059120">
    <property type="entry name" value="Cullin-like_AB"/>
</dbReference>
<feature type="region of interest" description="Disordered" evidence="3">
    <location>
        <begin position="1"/>
        <end position="22"/>
    </location>
</feature>
<dbReference type="SMART" id="SM00884">
    <property type="entry name" value="Cullin_Nedd8"/>
    <property type="match status" value="1"/>
</dbReference>
<evidence type="ECO:0000259" key="4">
    <source>
        <dbReference type="PROSITE" id="PS50069"/>
    </source>
</evidence>
<dbReference type="Pfam" id="PF00888">
    <property type="entry name" value="Cullin"/>
    <property type="match status" value="1"/>
</dbReference>
<keyword evidence="6" id="KW-1185">Reference proteome</keyword>
<dbReference type="InterPro" id="IPR036317">
    <property type="entry name" value="Cullin_homology_sf"/>
</dbReference>
<evidence type="ECO:0000256" key="3">
    <source>
        <dbReference type="SAM" id="MobiDB-lite"/>
    </source>
</evidence>
<feature type="region of interest" description="Disordered" evidence="3">
    <location>
        <begin position="33"/>
        <end position="52"/>
    </location>
</feature>
<keyword evidence="5" id="KW-0436">Ligase</keyword>
<dbReference type="Gene3D" id="3.30.230.130">
    <property type="entry name" value="Cullin, Chain C, Domain 2"/>
    <property type="match status" value="1"/>
</dbReference>
<dbReference type="GO" id="GO:0016874">
    <property type="term" value="F:ligase activity"/>
    <property type="evidence" value="ECO:0007669"/>
    <property type="project" value="UniProtKB-KW"/>
</dbReference>
<dbReference type="Gene3D" id="1.10.10.10">
    <property type="entry name" value="Winged helix-like DNA-binding domain superfamily/Winged helix DNA-binding domain"/>
    <property type="match status" value="1"/>
</dbReference>
<dbReference type="InterPro" id="IPR016158">
    <property type="entry name" value="Cullin_homology"/>
</dbReference>
<dbReference type="GO" id="GO:0006511">
    <property type="term" value="P:ubiquitin-dependent protein catabolic process"/>
    <property type="evidence" value="ECO:0007669"/>
    <property type="project" value="InterPro"/>
</dbReference>
<dbReference type="InterPro" id="IPR036388">
    <property type="entry name" value="WH-like_DNA-bd_sf"/>
</dbReference>
<dbReference type="Gene3D" id="1.20.1310.10">
    <property type="entry name" value="Cullin Repeats"/>
    <property type="match status" value="1"/>
</dbReference>
<accession>A0A0J9XCA7</accession>
<dbReference type="PROSITE" id="PS50069">
    <property type="entry name" value="CULLIN_2"/>
    <property type="match status" value="1"/>
</dbReference>
<dbReference type="SMART" id="SM00182">
    <property type="entry name" value="CULLIN"/>
    <property type="match status" value="1"/>
</dbReference>
<dbReference type="Pfam" id="PF26557">
    <property type="entry name" value="Cullin_AB"/>
    <property type="match status" value="1"/>
</dbReference>
<reference evidence="5" key="1">
    <citation type="submission" date="2014-03" db="EMBL/GenBank/DDBJ databases">
        <authorList>
            <person name="Casaregola S."/>
        </authorList>
    </citation>
    <scope>NUCLEOTIDE SEQUENCE [LARGE SCALE GENOMIC DNA]</scope>
    <source>
        <strain evidence="5">CLIB 918</strain>
    </source>
</reference>
<dbReference type="STRING" id="1173061.A0A0J9XCA7"/>
<dbReference type="InterPro" id="IPR036390">
    <property type="entry name" value="WH_DNA-bd_sf"/>
</dbReference>
<evidence type="ECO:0000256" key="1">
    <source>
        <dbReference type="PROSITE-ProRule" id="PRU00330"/>
    </source>
</evidence>
<dbReference type="InterPro" id="IPR019559">
    <property type="entry name" value="Cullin_neddylation_domain"/>
</dbReference>
<dbReference type="Proteomes" id="UP000242525">
    <property type="component" value="Unassembled WGS sequence"/>
</dbReference>
<name>A0A0J9XCA7_GEOCN</name>
<evidence type="ECO:0000313" key="5">
    <source>
        <dbReference type="EMBL" id="CDO54851.1"/>
    </source>
</evidence>
<dbReference type="GO" id="GO:0031625">
    <property type="term" value="F:ubiquitin protein ligase binding"/>
    <property type="evidence" value="ECO:0007669"/>
    <property type="project" value="InterPro"/>
</dbReference>
<comment type="similarity">
    <text evidence="1 2">Belongs to the cullin family.</text>
</comment>